<dbReference type="VEuPathDB" id="FungiDB:MELLADRAFT_50709"/>
<dbReference type="PROSITE" id="PS50004">
    <property type="entry name" value="C2"/>
    <property type="match status" value="1"/>
</dbReference>
<accession>F4S7H1</accession>
<protein>
    <submittedName>
        <fullName evidence="5">Uncharacterized protein</fullName>
    </submittedName>
</protein>
<feature type="domain" description="MHD1" evidence="3">
    <location>
        <begin position="725"/>
        <end position="842"/>
    </location>
</feature>
<feature type="region of interest" description="Disordered" evidence="1">
    <location>
        <begin position="363"/>
        <end position="384"/>
    </location>
</feature>
<feature type="region of interest" description="Disordered" evidence="1">
    <location>
        <begin position="405"/>
        <end position="430"/>
    </location>
</feature>
<feature type="region of interest" description="Disordered" evidence="1">
    <location>
        <begin position="692"/>
        <end position="715"/>
    </location>
</feature>
<dbReference type="Gene3D" id="1.20.58.1100">
    <property type="match status" value="1"/>
</dbReference>
<dbReference type="RefSeq" id="XP_007417293.1">
    <property type="nucleotide sequence ID" value="XM_007417231.1"/>
</dbReference>
<dbReference type="PANTHER" id="PTHR47263:SF1">
    <property type="entry name" value="C2 DOMAIN PROTEIN (AFU_ORTHOLOGUE AFUA_7G02350)"/>
    <property type="match status" value="1"/>
</dbReference>
<evidence type="ECO:0000313" key="6">
    <source>
        <dbReference type="Proteomes" id="UP000001072"/>
    </source>
</evidence>
<dbReference type="FunCoup" id="F4S7H1">
    <property type="interactions" value="22"/>
</dbReference>
<feature type="compositionally biased region" description="Polar residues" evidence="1">
    <location>
        <begin position="693"/>
        <end position="702"/>
    </location>
</feature>
<dbReference type="InParanoid" id="F4S7H1"/>
<evidence type="ECO:0000313" key="5">
    <source>
        <dbReference type="EMBL" id="EGF99428.1"/>
    </source>
</evidence>
<dbReference type="Gene3D" id="1.10.357.50">
    <property type="match status" value="1"/>
</dbReference>
<dbReference type="PANTHER" id="PTHR47263">
    <property type="entry name" value="ADENYLATE CYCLASE ACTIVATION PROTEIN GIT1"/>
    <property type="match status" value="1"/>
</dbReference>
<dbReference type="Proteomes" id="UP000001072">
    <property type="component" value="Unassembled WGS sequence"/>
</dbReference>
<organism evidence="6">
    <name type="scientific">Melampsora larici-populina (strain 98AG31 / pathotype 3-4-7)</name>
    <name type="common">Poplar leaf rust fungus</name>
    <dbReference type="NCBI Taxonomy" id="747676"/>
    <lineage>
        <taxon>Eukaryota</taxon>
        <taxon>Fungi</taxon>
        <taxon>Dikarya</taxon>
        <taxon>Basidiomycota</taxon>
        <taxon>Pucciniomycotina</taxon>
        <taxon>Pucciniomycetes</taxon>
        <taxon>Pucciniales</taxon>
        <taxon>Melampsoraceae</taxon>
        <taxon>Melampsora</taxon>
    </lineage>
</organism>
<dbReference type="Pfam" id="PF00168">
    <property type="entry name" value="C2"/>
    <property type="match status" value="1"/>
</dbReference>
<dbReference type="InterPro" id="IPR010439">
    <property type="entry name" value="MUN_dom"/>
</dbReference>
<dbReference type="eggNOG" id="ENOG502QQWJ">
    <property type="taxonomic scope" value="Eukaryota"/>
</dbReference>
<dbReference type="Pfam" id="PF06292">
    <property type="entry name" value="MUN"/>
    <property type="match status" value="1"/>
</dbReference>
<evidence type="ECO:0000256" key="1">
    <source>
        <dbReference type="SAM" id="MobiDB-lite"/>
    </source>
</evidence>
<dbReference type="STRING" id="747676.F4S7H1"/>
<dbReference type="HOGENOM" id="CLU_003023_0_0_1"/>
<keyword evidence="6" id="KW-1185">Reference proteome</keyword>
<dbReference type="SMART" id="SM00239">
    <property type="entry name" value="C2"/>
    <property type="match status" value="1"/>
</dbReference>
<dbReference type="EMBL" id="GL883159">
    <property type="protein sequence ID" value="EGF99428.1"/>
    <property type="molecule type" value="Genomic_DNA"/>
</dbReference>
<evidence type="ECO:0000259" key="3">
    <source>
        <dbReference type="PROSITE" id="PS51258"/>
    </source>
</evidence>
<reference evidence="6" key="1">
    <citation type="journal article" date="2011" name="Proc. Natl. Acad. Sci. U.S.A.">
        <title>Obligate biotrophy features unraveled by the genomic analysis of rust fungi.</title>
        <authorList>
            <person name="Duplessis S."/>
            <person name="Cuomo C.A."/>
            <person name="Lin Y.-C."/>
            <person name="Aerts A."/>
            <person name="Tisserant E."/>
            <person name="Veneault-Fourrey C."/>
            <person name="Joly D.L."/>
            <person name="Hacquard S."/>
            <person name="Amselem J."/>
            <person name="Cantarel B.L."/>
            <person name="Chiu R."/>
            <person name="Coutinho P.M."/>
            <person name="Feau N."/>
            <person name="Field M."/>
            <person name="Frey P."/>
            <person name="Gelhaye E."/>
            <person name="Goldberg J."/>
            <person name="Grabherr M.G."/>
            <person name="Kodira C.D."/>
            <person name="Kohler A."/>
            <person name="Kuees U."/>
            <person name="Lindquist E.A."/>
            <person name="Lucas S.M."/>
            <person name="Mago R."/>
            <person name="Mauceli E."/>
            <person name="Morin E."/>
            <person name="Murat C."/>
            <person name="Pangilinan J.L."/>
            <person name="Park R."/>
            <person name="Pearson M."/>
            <person name="Quesneville H."/>
            <person name="Rouhier N."/>
            <person name="Sakthikumar S."/>
            <person name="Salamov A.A."/>
            <person name="Schmutz J."/>
            <person name="Selles B."/>
            <person name="Shapiro H."/>
            <person name="Tanguay P."/>
            <person name="Tuskan G.A."/>
            <person name="Henrissat B."/>
            <person name="Van de Peer Y."/>
            <person name="Rouze P."/>
            <person name="Ellis J.G."/>
            <person name="Dodds P.N."/>
            <person name="Schein J.E."/>
            <person name="Zhong S."/>
            <person name="Hamelin R.C."/>
            <person name="Grigoriev I.V."/>
            <person name="Szabo L.J."/>
            <person name="Martin F."/>
        </authorList>
    </citation>
    <scope>NUCLEOTIDE SEQUENCE [LARGE SCALE GENOMIC DNA]</scope>
    <source>
        <strain evidence="6">98AG31 / pathotype 3-4-7</strain>
    </source>
</reference>
<name>F4S7H1_MELLP</name>
<dbReference type="KEGG" id="mlr:MELLADRAFT_50709"/>
<feature type="region of interest" description="Disordered" evidence="1">
    <location>
        <begin position="48"/>
        <end position="71"/>
    </location>
</feature>
<dbReference type="PROSITE" id="PS51259">
    <property type="entry name" value="MHD2"/>
    <property type="match status" value="1"/>
</dbReference>
<dbReference type="CDD" id="cd04043">
    <property type="entry name" value="C2_Munc13_fungal"/>
    <property type="match status" value="1"/>
</dbReference>
<evidence type="ECO:0000259" key="2">
    <source>
        <dbReference type="PROSITE" id="PS50004"/>
    </source>
</evidence>
<evidence type="ECO:0000259" key="4">
    <source>
        <dbReference type="PROSITE" id="PS51259"/>
    </source>
</evidence>
<dbReference type="OrthoDB" id="2015333at2759"/>
<dbReference type="Gene3D" id="2.60.40.150">
    <property type="entry name" value="C2 domain"/>
    <property type="match status" value="1"/>
</dbReference>
<feature type="domain" description="MHD2" evidence="4">
    <location>
        <begin position="1161"/>
        <end position="1277"/>
    </location>
</feature>
<dbReference type="InterPro" id="IPR014770">
    <property type="entry name" value="Munc13_1"/>
</dbReference>
<feature type="compositionally biased region" description="Polar residues" evidence="1">
    <location>
        <begin position="54"/>
        <end position="64"/>
    </location>
</feature>
<dbReference type="InterPro" id="IPR035892">
    <property type="entry name" value="C2_domain_sf"/>
</dbReference>
<dbReference type="InterPro" id="IPR052811">
    <property type="entry name" value="Glucose_resp_signaling"/>
</dbReference>
<feature type="compositionally biased region" description="Polar residues" evidence="1">
    <location>
        <begin position="412"/>
        <end position="430"/>
    </location>
</feature>
<dbReference type="PROSITE" id="PS51258">
    <property type="entry name" value="MHD1"/>
    <property type="match status" value="1"/>
</dbReference>
<sequence length="1341" mass="151940">MSQRSRLSTHSATSNHSTTTNLDQLYQYTLRVAYISYLASARSQALAHQEEASHNTPNLPSSKLPSLHRPHLRHQAETWTNALFSIGDVFKDASGSKDGKSAKFPKELVKVLRDKIERIAKGTDQYHQDMLLRSTFGVFYGTYTSDGFLKQLKENRKIEELILSFVTTATTVLKKRLDGDEWKVHLNSQVGIFVTIIRDCLRSKDVKGVSPELNARLDSYASKLVPPNLDHHALGRTDYRQSLHIATNVSPHPSTSTDTSSISPWAVSYSVQDMSSILLVGLLFGVSEAQLQKDVNAIRKICTEKAAIEDLKLCISNISQQCRFPGRRRDFSSDEAYQEWRTSELTALQQTMLQMIKNNPELVHTQSTNGSNNASAASTNTGSGSAGVGDDFVVVSGRDGAGTPTHAIGHNSAVSSNHTFEDGSNQSNQSFTYIPPNPISHYIKLMDQCLDYDLKSMSDLDENEEVSLKILTTSHLELLEQCGSRWRLMSPFKILVFFNAICKRFEDEEIPIIECVIEALNDVIKLLDEVALERWAIRDKGMIIKTMSSLFDTLLRRVYEAAQSTVDGKPTDDLPNILDTLMLVYESEPFQMISDLEQRFLEFTEAVTQLYDRLYTIKSNELFARERPNDIVPFLELISWLNSSSSRLNKRFKQPILDRIDLVQIFLGRLCQLLVEDVDAMKAMLLPPPLPLQNHQKLNPTNEKNDGGSAEATQASSNVNDADILDLYRSLLDIKKKHDMCNPDAELPLMIDEWFGPYMQSWLDSVDAKTTGWVQSAINADKFLPEGNDSHSSSVVDLMDSCKSAVDFVQKLNWPNEYQNAKFMTRLARTISKSIEQYSQTMEQAFVSEMFPRANTDADREANRSAIWTRAKLAVQGDKKPDAFNFQEASCVKLNNIEAARVLLDKMYSSIDADNVARIIHEYEPELHDRPQKQASGFLFTVKVVMAEGLVKADGSLNKIDPFLTLSDEKGNRIAKTRTLYETTSPRWNETFDISVKSPLWLAATIYKRTLMEKHEVVGRAFLHLNPKVFDDFLAHDLFLDLDTQGKVLMRVSMEGEKDDIQFYFGRAFRSLKRAETDMVRMIVDKISPVIRYFLSHANLRKLVPSQGFMRSIDMSKMSTKIDIDLSKMTSYGAAMKAESTSSAEAMRSKGPKVLTDSDIENAIADLFEYFDQCMSVLKHALSETAGRLVMSKIWKEILSIIDGLLLPPLSDQPTDMRPLSEKEVDVVLKWLKFLTNFLHANGEGMPIEELHNQKYKEIWSIGFFYDQHTDHLMEECVRAMQQHLSLAPTKLVTRNKSVYQQRNLGTIRKRKAEKKLDQEPTSSEMIMRILRLRQAQLSLS</sequence>
<dbReference type="InterPro" id="IPR000008">
    <property type="entry name" value="C2_dom"/>
</dbReference>
<feature type="domain" description="C2" evidence="2">
    <location>
        <begin position="921"/>
        <end position="1038"/>
    </location>
</feature>
<dbReference type="GeneID" id="18928729"/>
<proteinExistence type="predicted"/>
<gene>
    <name evidence="5" type="ORF">MELLADRAFT_50709</name>
</gene>
<dbReference type="SUPFAM" id="SSF49562">
    <property type="entry name" value="C2 domain (Calcium/lipid-binding domain, CaLB)"/>
    <property type="match status" value="1"/>
</dbReference>
<feature type="compositionally biased region" description="Low complexity" evidence="1">
    <location>
        <begin position="367"/>
        <end position="383"/>
    </location>
</feature>
<dbReference type="InterPro" id="IPR014772">
    <property type="entry name" value="Munc13_dom-2"/>
</dbReference>